<dbReference type="CDD" id="cd22240">
    <property type="entry name" value="akirin"/>
    <property type="match status" value="1"/>
</dbReference>
<dbReference type="InterPro" id="IPR024132">
    <property type="entry name" value="Akirin"/>
</dbReference>
<dbReference type="EMBL" id="OU899035">
    <property type="protein sequence ID" value="CAH1720238.1"/>
    <property type="molecule type" value="Genomic_DNA"/>
</dbReference>
<dbReference type="GO" id="GO:0005634">
    <property type="term" value="C:nucleus"/>
    <property type="evidence" value="ECO:0007669"/>
    <property type="project" value="UniProtKB-SubCell"/>
</dbReference>
<gene>
    <name evidence="5" type="ORF">APHIGO_LOCUS3904</name>
</gene>
<evidence type="ECO:0000256" key="2">
    <source>
        <dbReference type="ARBA" id="ARBA00005625"/>
    </source>
</evidence>
<dbReference type="GO" id="GO:0045089">
    <property type="term" value="P:positive regulation of innate immune response"/>
    <property type="evidence" value="ECO:0007669"/>
    <property type="project" value="TreeGrafter"/>
</dbReference>
<evidence type="ECO:0000313" key="5">
    <source>
        <dbReference type="EMBL" id="CAH1720238.1"/>
    </source>
</evidence>
<sequence length="181" mass="20886">MACATLKRSLDFEPPMCRPTKRQRCTPMSISPSSSPPNSSRSEYVSPHFGGDVVPKITAEMLSASLTEEVQRMRRKRQLNMELSENRNLDDSSSDSSSENTFPSSAKDKPLFTFRQVGMICERMLNERESQLREEYDKILNMKLSEQYEAFVKFSNDQLHRRFEAAEDPSCKLFLISYHII</sequence>
<keyword evidence="6" id="KW-1185">Reference proteome</keyword>
<evidence type="ECO:0000313" key="6">
    <source>
        <dbReference type="Proteomes" id="UP001154329"/>
    </source>
</evidence>
<comment type="subcellular location">
    <subcellularLocation>
        <location evidence="1">Nucleus</location>
    </subcellularLocation>
</comment>
<accession>A0A9P0IXF4</accession>
<dbReference type="AlphaFoldDB" id="A0A9P0IXF4"/>
<dbReference type="GO" id="GO:0045944">
    <property type="term" value="P:positive regulation of transcription by RNA polymerase II"/>
    <property type="evidence" value="ECO:0007669"/>
    <property type="project" value="TreeGrafter"/>
</dbReference>
<feature type="region of interest" description="Disordered" evidence="4">
    <location>
        <begin position="1"/>
        <end position="49"/>
    </location>
</feature>
<dbReference type="Proteomes" id="UP001154329">
    <property type="component" value="Chromosome 2"/>
</dbReference>
<organism evidence="5 6">
    <name type="scientific">Aphis gossypii</name>
    <name type="common">Cotton aphid</name>
    <dbReference type="NCBI Taxonomy" id="80765"/>
    <lineage>
        <taxon>Eukaryota</taxon>
        <taxon>Metazoa</taxon>
        <taxon>Ecdysozoa</taxon>
        <taxon>Arthropoda</taxon>
        <taxon>Hexapoda</taxon>
        <taxon>Insecta</taxon>
        <taxon>Pterygota</taxon>
        <taxon>Neoptera</taxon>
        <taxon>Paraneoptera</taxon>
        <taxon>Hemiptera</taxon>
        <taxon>Sternorrhyncha</taxon>
        <taxon>Aphidomorpha</taxon>
        <taxon>Aphidoidea</taxon>
        <taxon>Aphididae</taxon>
        <taxon>Aphidini</taxon>
        <taxon>Aphis</taxon>
        <taxon>Aphis</taxon>
    </lineage>
</organism>
<dbReference type="GO" id="GO:0000785">
    <property type="term" value="C:chromatin"/>
    <property type="evidence" value="ECO:0007669"/>
    <property type="project" value="TreeGrafter"/>
</dbReference>
<evidence type="ECO:0000256" key="1">
    <source>
        <dbReference type="ARBA" id="ARBA00004123"/>
    </source>
</evidence>
<comment type="similarity">
    <text evidence="2">Belongs to the akirin family.</text>
</comment>
<keyword evidence="3" id="KW-0539">Nucleus</keyword>
<evidence type="ECO:0000256" key="3">
    <source>
        <dbReference type="ARBA" id="ARBA00023242"/>
    </source>
</evidence>
<dbReference type="PANTHER" id="PTHR13293">
    <property type="entry name" value="AKIRIN-RELATED"/>
    <property type="match status" value="1"/>
</dbReference>
<evidence type="ECO:0000256" key="4">
    <source>
        <dbReference type="SAM" id="MobiDB-lite"/>
    </source>
</evidence>
<dbReference type="PANTHER" id="PTHR13293:SF6">
    <property type="entry name" value="AKIRIN-RELATED"/>
    <property type="match status" value="1"/>
</dbReference>
<feature type="compositionally biased region" description="Low complexity" evidence="4">
    <location>
        <begin position="27"/>
        <end position="46"/>
    </location>
</feature>
<feature type="region of interest" description="Disordered" evidence="4">
    <location>
        <begin position="77"/>
        <end position="107"/>
    </location>
</feature>
<protein>
    <recommendedName>
        <fullName evidence="7">Akirin</fullName>
    </recommendedName>
</protein>
<reference evidence="5" key="1">
    <citation type="submission" date="2022-02" db="EMBL/GenBank/DDBJ databases">
        <authorList>
            <person name="King R."/>
        </authorList>
    </citation>
    <scope>NUCLEOTIDE SEQUENCE</scope>
</reference>
<dbReference type="GO" id="GO:0003712">
    <property type="term" value="F:transcription coregulator activity"/>
    <property type="evidence" value="ECO:0007669"/>
    <property type="project" value="TreeGrafter"/>
</dbReference>
<reference evidence="5" key="2">
    <citation type="submission" date="2022-10" db="EMBL/GenBank/DDBJ databases">
        <authorList>
            <consortium name="ENA_rothamsted_submissions"/>
            <consortium name="culmorum"/>
            <person name="King R."/>
        </authorList>
    </citation>
    <scope>NUCLEOTIDE SEQUENCE</scope>
</reference>
<name>A0A9P0IXF4_APHGO</name>
<proteinExistence type="inferred from homology"/>
<evidence type="ECO:0008006" key="7">
    <source>
        <dbReference type="Google" id="ProtNLM"/>
    </source>
</evidence>